<reference evidence="3" key="1">
    <citation type="submission" date="2020-11" db="EMBL/GenBank/DDBJ databases">
        <authorList>
            <consortium name="DOE Joint Genome Institute"/>
            <person name="Ahrendt S."/>
            <person name="Riley R."/>
            <person name="Andreopoulos W."/>
            <person name="Labutti K."/>
            <person name="Pangilinan J."/>
            <person name="Ruiz-Duenas F.J."/>
            <person name="Barrasa J.M."/>
            <person name="Sanchez-Garcia M."/>
            <person name="Camarero S."/>
            <person name="Miyauchi S."/>
            <person name="Serrano A."/>
            <person name="Linde D."/>
            <person name="Babiker R."/>
            <person name="Drula E."/>
            <person name="Ayuso-Fernandez I."/>
            <person name="Pacheco R."/>
            <person name="Padilla G."/>
            <person name="Ferreira P."/>
            <person name="Barriuso J."/>
            <person name="Kellner H."/>
            <person name="Castanera R."/>
            <person name="Alfaro M."/>
            <person name="Ramirez L."/>
            <person name="Pisabarro A.G."/>
            <person name="Kuo A."/>
            <person name="Tritt A."/>
            <person name="Lipzen A."/>
            <person name="He G."/>
            <person name="Yan M."/>
            <person name="Ng V."/>
            <person name="Cullen D."/>
            <person name="Martin F."/>
            <person name="Rosso M.-N."/>
            <person name="Henrissat B."/>
            <person name="Hibbett D."/>
            <person name="Martinez A.T."/>
            <person name="Grigoriev I.V."/>
        </authorList>
    </citation>
    <scope>NUCLEOTIDE SEQUENCE</scope>
    <source>
        <strain evidence="3">AH 40177</strain>
    </source>
</reference>
<dbReference type="PANTHER" id="PTHR23082">
    <property type="entry name" value="TRANSCRIPTION INITIATION FACTOR IIIC TFIIIC , POLYPEPTIDE 3-RELATED"/>
    <property type="match status" value="1"/>
</dbReference>
<dbReference type="SMART" id="SM00028">
    <property type="entry name" value="TPR"/>
    <property type="match status" value="6"/>
</dbReference>
<dbReference type="InterPro" id="IPR039340">
    <property type="entry name" value="Tfc4/TFIIIC-102/Sfc4"/>
</dbReference>
<feature type="compositionally biased region" description="Basic and acidic residues" evidence="2">
    <location>
        <begin position="855"/>
        <end position="864"/>
    </location>
</feature>
<dbReference type="InterPro" id="IPR019734">
    <property type="entry name" value="TPR_rpt"/>
</dbReference>
<accession>A0A9P5UBR6</accession>
<dbReference type="GO" id="GO:0006383">
    <property type="term" value="P:transcription by RNA polymerase III"/>
    <property type="evidence" value="ECO:0007669"/>
    <property type="project" value="InterPro"/>
</dbReference>
<name>A0A9P5UBR6_9AGAR</name>
<dbReference type="PROSITE" id="PS50005">
    <property type="entry name" value="TPR"/>
    <property type="match status" value="1"/>
</dbReference>
<evidence type="ECO:0000313" key="3">
    <source>
        <dbReference type="EMBL" id="KAF9074400.1"/>
    </source>
</evidence>
<comment type="caution">
    <text evidence="3">The sequence shown here is derived from an EMBL/GenBank/DDBJ whole genome shotgun (WGS) entry which is preliminary data.</text>
</comment>
<evidence type="ECO:0000256" key="1">
    <source>
        <dbReference type="PROSITE-ProRule" id="PRU00339"/>
    </source>
</evidence>
<protein>
    <recommendedName>
        <fullName evidence="5">TPR-like protein</fullName>
    </recommendedName>
</protein>
<feature type="compositionally biased region" description="Low complexity" evidence="2">
    <location>
        <begin position="526"/>
        <end position="540"/>
    </location>
</feature>
<dbReference type="Gene3D" id="1.25.40.10">
    <property type="entry name" value="Tetratricopeptide repeat domain"/>
    <property type="match status" value="3"/>
</dbReference>
<dbReference type="SUPFAM" id="SSF48452">
    <property type="entry name" value="TPR-like"/>
    <property type="match status" value="3"/>
</dbReference>
<dbReference type="Proteomes" id="UP000772434">
    <property type="component" value="Unassembled WGS sequence"/>
</dbReference>
<organism evidence="3 4">
    <name type="scientific">Rhodocollybia butyracea</name>
    <dbReference type="NCBI Taxonomy" id="206335"/>
    <lineage>
        <taxon>Eukaryota</taxon>
        <taxon>Fungi</taxon>
        <taxon>Dikarya</taxon>
        <taxon>Basidiomycota</taxon>
        <taxon>Agaricomycotina</taxon>
        <taxon>Agaricomycetes</taxon>
        <taxon>Agaricomycetidae</taxon>
        <taxon>Agaricales</taxon>
        <taxon>Marasmiineae</taxon>
        <taxon>Omphalotaceae</taxon>
        <taxon>Rhodocollybia</taxon>
    </lineage>
</organism>
<keyword evidence="4" id="KW-1185">Reference proteome</keyword>
<evidence type="ECO:0000256" key="2">
    <source>
        <dbReference type="SAM" id="MobiDB-lite"/>
    </source>
</evidence>
<sequence length="1078" mass="121843">MDVDQDGGLESETGVAVAEQEIEGDFDRLVQNIRERNDPSLAKDWDINIEDEEEVFKDDLRAASGIGKRRKKKSRAFNGPVLSQQVRSLIGDGNQAFVDSDLPEAIRIMQEVIRIEPRAASAWTVLAQCYEDMQQKDRALQLRIMAAHLRHDPEEWDRLARESRNLGFNQQALYCYRKIYSLDPSNVDARWDRAAFAKETGDLRIARQTFLSILKRFPHDLTVLDEIRPILIELGDLTTCTTLFQNAFDNYQQRFPTGSGHISGPSGTDSTSTSVPGGGFSMLNILVLADLYNTLGEYDKAVQVIKTGSRWLQGRADQKYWDILEDDREFDLEGFSRTASVATNPTSDPLSSSHPNTITSSATTVKSSAASLTGTMQSGYFPLDVNARHRLAVARIKMGEVDEGVMHANIILQEDVLDYAALFLEIADAYYERGMWAEAKPVYEILGTDISTSSVYILLQTASCLRMLDELKDAAEIYEHVRLADPTNNDAKMKLAEIYEIMNEPRKALDLVYQVIDSRKRRYKDASQANASSSTNASSSLFMEDRSKNSKSTSKGNIPNRLTQAQLKELEVEKEKEVLRSYGRVKEIWDAMLRERDEAVENIGSAIETAKSMMEQQNENEEMPEGTIEREWMLEAEKLVDTFRETRLLFTAARNNPFRGMFPKRKRRAKESADHEVDEDRMASRLQLDIQSTPRKQPKLNGVEIFRGVLFSDWLHLIMQYCFILTKRNQYELADEVLRHVLMSNAYMTPEYQVPIRLALIACAIQTNHFVVVVEQCRKLISSNQFNNEMYRLLMASLSSGLRPTDSFITSTLQKFFFREMKLSDVAVKDPELLKWNGILKRWAPIMPSTLSSGGRKEKDKDATEELGDEDSDGGAGGAADIDIPLSNDKTPLPTKDNPLTVSIYGQMCIAAKSYQSAIFYLLHAYDYCPEDPMILLCLAIASVGRAMQRQSDNRHHLIAQGMAFLSKYRSIRSVDLVRASEVEYNFGRMFHQLGLHSLAVSHYERVLQLAETQKQGKQSIVHISLPLPSASSPPTNSLSSVQIGDFAKEAAYNLSLIYILTGAIPLADMLYRRWLSL</sequence>
<evidence type="ECO:0008006" key="5">
    <source>
        <dbReference type="Google" id="ProtNLM"/>
    </source>
</evidence>
<keyword evidence="1" id="KW-0802">TPR repeat</keyword>
<evidence type="ECO:0000313" key="4">
    <source>
        <dbReference type="Proteomes" id="UP000772434"/>
    </source>
</evidence>
<feature type="region of interest" description="Disordered" evidence="2">
    <location>
        <begin position="851"/>
        <end position="893"/>
    </location>
</feature>
<dbReference type="OrthoDB" id="9991317at2759"/>
<dbReference type="EMBL" id="JADNRY010000013">
    <property type="protein sequence ID" value="KAF9074400.1"/>
    <property type="molecule type" value="Genomic_DNA"/>
</dbReference>
<proteinExistence type="predicted"/>
<gene>
    <name evidence="3" type="ORF">BDP27DRAFT_1287841</name>
</gene>
<dbReference type="PANTHER" id="PTHR23082:SF0">
    <property type="entry name" value="GENERAL TRANSCRIPTION FACTOR 3C POLYPEPTIDE 3"/>
    <property type="match status" value="1"/>
</dbReference>
<dbReference type="GO" id="GO:0000127">
    <property type="term" value="C:transcription factor TFIIIC complex"/>
    <property type="evidence" value="ECO:0007669"/>
    <property type="project" value="TreeGrafter"/>
</dbReference>
<dbReference type="InterPro" id="IPR011990">
    <property type="entry name" value="TPR-like_helical_dom_sf"/>
</dbReference>
<feature type="region of interest" description="Disordered" evidence="2">
    <location>
        <begin position="524"/>
        <end position="561"/>
    </location>
</feature>
<feature type="compositionally biased region" description="Polar residues" evidence="2">
    <location>
        <begin position="550"/>
        <end position="561"/>
    </location>
</feature>
<dbReference type="AlphaFoldDB" id="A0A9P5UBR6"/>
<feature type="repeat" description="TPR" evidence="1">
    <location>
        <begin position="981"/>
        <end position="1014"/>
    </location>
</feature>